<feature type="transmembrane region" description="Helical" evidence="1">
    <location>
        <begin position="13"/>
        <end position="35"/>
    </location>
</feature>
<keyword evidence="1" id="KW-0472">Membrane</keyword>
<dbReference type="OrthoDB" id="6730379at2759"/>
<sequence>MGHVNAGVQGWKWIFIMNVYLFPTSATALFICLSLSGMNSSGYTKRITLSSAFLAYLLGNISSPFMVKIGETPAYRSVFIADIICIILQGIFFKSPQHLLREGEPQERPAACGGAGPRQRTSLQIKRMSSCLVSATCKL</sequence>
<keyword evidence="1" id="KW-1133">Transmembrane helix</keyword>
<feature type="transmembrane region" description="Helical" evidence="1">
    <location>
        <begin position="47"/>
        <end position="67"/>
    </location>
</feature>
<feature type="transmembrane region" description="Helical" evidence="1">
    <location>
        <begin position="73"/>
        <end position="93"/>
    </location>
</feature>
<organism evidence="2 3">
    <name type="scientific">Cadophora malorum</name>
    <dbReference type="NCBI Taxonomy" id="108018"/>
    <lineage>
        <taxon>Eukaryota</taxon>
        <taxon>Fungi</taxon>
        <taxon>Dikarya</taxon>
        <taxon>Ascomycota</taxon>
        <taxon>Pezizomycotina</taxon>
        <taxon>Leotiomycetes</taxon>
        <taxon>Helotiales</taxon>
        <taxon>Ploettnerulaceae</taxon>
        <taxon>Cadophora</taxon>
    </lineage>
</organism>
<protein>
    <submittedName>
        <fullName evidence="2">Uncharacterized protein</fullName>
    </submittedName>
</protein>
<proteinExistence type="predicted"/>
<gene>
    <name evidence="2" type="ORF">IFR04_013739</name>
</gene>
<keyword evidence="1" id="KW-0812">Transmembrane</keyword>
<evidence type="ECO:0000313" key="2">
    <source>
        <dbReference type="EMBL" id="KAG4413122.1"/>
    </source>
</evidence>
<accession>A0A8H7T4P8</accession>
<dbReference type="Proteomes" id="UP000664132">
    <property type="component" value="Unassembled WGS sequence"/>
</dbReference>
<name>A0A8H7T4P8_9HELO</name>
<evidence type="ECO:0000313" key="3">
    <source>
        <dbReference type="Proteomes" id="UP000664132"/>
    </source>
</evidence>
<evidence type="ECO:0000256" key="1">
    <source>
        <dbReference type="SAM" id="Phobius"/>
    </source>
</evidence>
<dbReference type="AlphaFoldDB" id="A0A8H7T4P8"/>
<reference evidence="2" key="1">
    <citation type="submission" date="2021-02" db="EMBL/GenBank/DDBJ databases">
        <title>Genome sequence Cadophora malorum strain M34.</title>
        <authorList>
            <person name="Stefanovic E."/>
            <person name="Vu D."/>
            <person name="Scully C."/>
            <person name="Dijksterhuis J."/>
            <person name="Roader J."/>
            <person name="Houbraken J."/>
        </authorList>
    </citation>
    <scope>NUCLEOTIDE SEQUENCE</scope>
    <source>
        <strain evidence="2">M34</strain>
    </source>
</reference>
<keyword evidence="3" id="KW-1185">Reference proteome</keyword>
<dbReference type="EMBL" id="JAFJYH010000332">
    <property type="protein sequence ID" value="KAG4413122.1"/>
    <property type="molecule type" value="Genomic_DNA"/>
</dbReference>
<comment type="caution">
    <text evidence="2">The sequence shown here is derived from an EMBL/GenBank/DDBJ whole genome shotgun (WGS) entry which is preliminary data.</text>
</comment>